<evidence type="ECO:0000313" key="1">
    <source>
        <dbReference type="EMBL" id="QDJ96833.1"/>
    </source>
</evidence>
<dbReference type="EMBL" id="MN032614">
    <property type="protein sequence ID" value="QDJ96833.1"/>
    <property type="molecule type" value="Genomic_DNA"/>
</dbReference>
<organism evidence="1 2">
    <name type="scientific">Aeromonas phage PS1</name>
    <dbReference type="NCBI Taxonomy" id="2591406"/>
    <lineage>
        <taxon>Viruses</taxon>
        <taxon>Duplodnaviria</taxon>
        <taxon>Heunggongvirae</taxon>
        <taxon>Uroviricota</taxon>
        <taxon>Caudoviricetes</taxon>
        <taxon>Chimalliviridae</taxon>
        <taxon>Ferozepurvirus</taxon>
        <taxon>Ferozepurvirus PS1</taxon>
    </lineage>
</organism>
<name>A0A514TV12_9CAUD</name>
<evidence type="ECO:0000313" key="2">
    <source>
        <dbReference type="Proteomes" id="UP000317703"/>
    </source>
</evidence>
<reference evidence="1" key="1">
    <citation type="submission" date="2019-06" db="EMBL/GenBank/DDBJ databases">
        <title>Complete genome sequence of Aeromonas hydrophila bacteriophage PS1.</title>
        <authorList>
            <person name="Rai S."/>
            <person name="Tyagi A."/>
            <person name="Kumar N."/>
            <person name="Singh N."/>
        </authorList>
    </citation>
    <scope>NUCLEOTIDE SEQUENCE [LARGE SCALE GENOMIC DNA]</scope>
</reference>
<protein>
    <submittedName>
        <fullName evidence="1">Uncharacterized protein</fullName>
    </submittedName>
</protein>
<sequence length="164" mass="18246">MQANFNTITFSLPNVRNEEVLNAIVTGLMTIIANQFNNGDEMSCVFNRDIAYYSMGEVITDNVMDEQQFQSLHQQAVSGLEHILTHQLTTLEMLVSTSDGLSDIIPYVSPGVILLYIREGLVSNINGTYASIESNNQAYFEYCQIVGDKPSNSFLTNGDFSEII</sequence>
<accession>A0A514TV12</accession>
<gene>
    <name evidence="1" type="ORF">PS1_0074</name>
</gene>
<dbReference type="Proteomes" id="UP000317703">
    <property type="component" value="Segment"/>
</dbReference>
<proteinExistence type="predicted"/>
<keyword evidence="2" id="KW-1185">Reference proteome</keyword>